<evidence type="ECO:0000256" key="5">
    <source>
        <dbReference type="ARBA" id="ARBA00022989"/>
    </source>
</evidence>
<evidence type="ECO:0000256" key="6">
    <source>
        <dbReference type="ARBA" id="ARBA00023136"/>
    </source>
</evidence>
<dbReference type="AlphaFoldDB" id="A0A179D2F4"/>
<feature type="region of interest" description="Disordered" evidence="7">
    <location>
        <begin position="287"/>
        <end position="318"/>
    </location>
</feature>
<dbReference type="InterPro" id="IPR027469">
    <property type="entry name" value="Cation_efflux_TMD_sf"/>
</dbReference>
<dbReference type="InterPro" id="IPR058533">
    <property type="entry name" value="Cation_efflux_TM"/>
</dbReference>
<dbReference type="PANTHER" id="PTHR43840">
    <property type="entry name" value="MITOCHONDRIAL METAL TRANSPORTER 1-RELATED"/>
    <property type="match status" value="1"/>
</dbReference>
<accession>A0A179D2F4</accession>
<dbReference type="SUPFAM" id="SSF161111">
    <property type="entry name" value="Cation efflux protein transmembrane domain-like"/>
    <property type="match status" value="1"/>
</dbReference>
<dbReference type="RefSeq" id="WP_068671644.1">
    <property type="nucleotide sequence ID" value="NZ_LWLG01000018.1"/>
</dbReference>
<keyword evidence="5 8" id="KW-1133">Transmembrane helix</keyword>
<dbReference type="Gene3D" id="1.20.1510.10">
    <property type="entry name" value="Cation efflux protein transmembrane domain"/>
    <property type="match status" value="1"/>
</dbReference>
<protein>
    <submittedName>
        <fullName evidence="11">Cobalt-zinc-cadmium resistance protein</fullName>
    </submittedName>
</protein>
<name>A0A179D2F4_9BACT</name>
<comment type="similarity">
    <text evidence="2">Belongs to the cation diffusion facilitator (CDF) transporter (TC 2.A.4) family.</text>
</comment>
<dbReference type="Gene3D" id="3.30.70.1350">
    <property type="entry name" value="Cation efflux protein, cytoplasmic domain"/>
    <property type="match status" value="1"/>
</dbReference>
<evidence type="ECO:0000256" key="2">
    <source>
        <dbReference type="ARBA" id="ARBA00008114"/>
    </source>
</evidence>
<dbReference type="EMBL" id="LWLG01000018">
    <property type="protein sequence ID" value="OAQ19991.1"/>
    <property type="molecule type" value="Genomic_DNA"/>
</dbReference>
<feature type="transmembrane region" description="Helical" evidence="8">
    <location>
        <begin position="6"/>
        <end position="26"/>
    </location>
</feature>
<keyword evidence="3" id="KW-0813">Transport</keyword>
<dbReference type="SUPFAM" id="SSF160240">
    <property type="entry name" value="Cation efflux protein cytoplasmic domain-like"/>
    <property type="match status" value="1"/>
</dbReference>
<evidence type="ECO:0000256" key="1">
    <source>
        <dbReference type="ARBA" id="ARBA00004141"/>
    </source>
</evidence>
<dbReference type="InterPro" id="IPR002524">
    <property type="entry name" value="Cation_efflux"/>
</dbReference>
<evidence type="ECO:0000256" key="7">
    <source>
        <dbReference type="SAM" id="MobiDB-lite"/>
    </source>
</evidence>
<dbReference type="PATRIC" id="fig|999894.6.peg.1902"/>
<evidence type="ECO:0000313" key="12">
    <source>
        <dbReference type="Proteomes" id="UP000078390"/>
    </source>
</evidence>
<dbReference type="OrthoDB" id="9806522at2"/>
<evidence type="ECO:0000256" key="4">
    <source>
        <dbReference type="ARBA" id="ARBA00022692"/>
    </source>
</evidence>
<dbReference type="NCBIfam" id="TIGR01297">
    <property type="entry name" value="CDF"/>
    <property type="match status" value="1"/>
</dbReference>
<reference evidence="11 12" key="1">
    <citation type="submission" date="2016-04" db="EMBL/GenBank/DDBJ databases">
        <title>Genome analysis of Thermosulfurimonas dismutans, the first thermophilic sulfur-disproportionating bacterium of the phylum Thermodesulfobacteria.</title>
        <authorList>
            <person name="Mardanov A.V."/>
            <person name="Beletsky A.V."/>
            <person name="Kadnikov V.V."/>
            <person name="Slobodkin A.I."/>
            <person name="Ravin N.V."/>
        </authorList>
    </citation>
    <scope>NUCLEOTIDE SEQUENCE [LARGE SCALE GENOMIC DNA]</scope>
    <source>
        <strain evidence="11 12">S95</strain>
    </source>
</reference>
<dbReference type="Pfam" id="PF01545">
    <property type="entry name" value="Cation_efflux"/>
    <property type="match status" value="1"/>
</dbReference>
<organism evidence="11 12">
    <name type="scientific">Thermosulfurimonas dismutans</name>
    <dbReference type="NCBI Taxonomy" id="999894"/>
    <lineage>
        <taxon>Bacteria</taxon>
        <taxon>Pseudomonadati</taxon>
        <taxon>Thermodesulfobacteriota</taxon>
        <taxon>Thermodesulfobacteria</taxon>
        <taxon>Thermodesulfobacteriales</taxon>
        <taxon>Thermodesulfobacteriaceae</taxon>
        <taxon>Thermosulfurimonas</taxon>
    </lineage>
</organism>
<evidence type="ECO:0000256" key="8">
    <source>
        <dbReference type="SAM" id="Phobius"/>
    </source>
</evidence>
<proteinExistence type="inferred from homology"/>
<dbReference type="InterPro" id="IPR036837">
    <property type="entry name" value="Cation_efflux_CTD_sf"/>
</dbReference>
<evidence type="ECO:0000256" key="3">
    <source>
        <dbReference type="ARBA" id="ARBA00022448"/>
    </source>
</evidence>
<dbReference type="Proteomes" id="UP000078390">
    <property type="component" value="Unassembled WGS sequence"/>
</dbReference>
<feature type="domain" description="Cation efflux protein cytoplasmic" evidence="10">
    <location>
        <begin position="211"/>
        <end position="286"/>
    </location>
</feature>
<comment type="subcellular location">
    <subcellularLocation>
        <location evidence="1">Membrane</location>
        <topology evidence="1">Multi-pass membrane protein</topology>
    </subcellularLocation>
</comment>
<keyword evidence="4 8" id="KW-0812">Transmembrane</keyword>
<keyword evidence="6 8" id="KW-0472">Membrane</keyword>
<feature type="domain" description="Cation efflux protein transmembrane" evidence="9">
    <location>
        <begin position="10"/>
        <end position="205"/>
    </location>
</feature>
<comment type="caution">
    <text evidence="11">The sequence shown here is derived from an EMBL/GenBank/DDBJ whole genome shotgun (WGS) entry which is preliminary data.</text>
</comment>
<feature type="compositionally biased region" description="Basic and acidic residues" evidence="7">
    <location>
        <begin position="300"/>
        <end position="318"/>
    </location>
</feature>
<dbReference type="GO" id="GO:0016020">
    <property type="term" value="C:membrane"/>
    <property type="evidence" value="ECO:0007669"/>
    <property type="project" value="UniProtKB-SubCell"/>
</dbReference>
<dbReference type="STRING" id="999894.TDIS_1902"/>
<dbReference type="InterPro" id="IPR050291">
    <property type="entry name" value="CDF_Transporter"/>
</dbReference>
<keyword evidence="12" id="KW-1185">Reference proteome</keyword>
<evidence type="ECO:0000259" key="9">
    <source>
        <dbReference type="Pfam" id="PF01545"/>
    </source>
</evidence>
<feature type="transmembrane region" description="Helical" evidence="8">
    <location>
        <begin position="77"/>
        <end position="98"/>
    </location>
</feature>
<dbReference type="InterPro" id="IPR027470">
    <property type="entry name" value="Cation_efflux_CTD"/>
</dbReference>
<dbReference type="GO" id="GO:0008324">
    <property type="term" value="F:monoatomic cation transmembrane transporter activity"/>
    <property type="evidence" value="ECO:0007669"/>
    <property type="project" value="InterPro"/>
</dbReference>
<evidence type="ECO:0000259" key="10">
    <source>
        <dbReference type="Pfam" id="PF16916"/>
    </source>
</evidence>
<dbReference type="FunFam" id="1.20.1510.10:FF:000006">
    <property type="entry name" value="Divalent cation efflux transporter"/>
    <property type="match status" value="1"/>
</dbReference>
<evidence type="ECO:0000313" key="11">
    <source>
        <dbReference type="EMBL" id="OAQ19991.1"/>
    </source>
</evidence>
<sequence>MTKELYRITLLSLAVNLFLSLFKIFLGFWGRSQAVLADGIHSLSDLATDLLTLLGLKYASYPPDEDHPYGHRRIETLISVTIGLVLTVTALGLIGKAFVTFKHLKVLTPLKPFVLVAPILSIVSKELLYRITLKVGVKAHSPAVVANAYHHRSDVLSSFPALIGAGLSSISPHLAFCDPLGSLIVSFLILKSSWQIVRPGIEELCDGMDIEEARQIKREVLKVKGVKDVHRVRTRKHGGHTLVDLHIQVEPELTVREGHHISERVKDYLLTRYERVVDVVVHLEPYEHKSSPEAKSSPGHQEDVRADERPSGRPENRS</sequence>
<dbReference type="Pfam" id="PF16916">
    <property type="entry name" value="ZT_dimer"/>
    <property type="match status" value="1"/>
</dbReference>
<gene>
    <name evidence="11" type="ORF">TDIS_1902</name>
</gene>
<dbReference type="PANTHER" id="PTHR43840:SF15">
    <property type="entry name" value="MITOCHONDRIAL METAL TRANSPORTER 1-RELATED"/>
    <property type="match status" value="1"/>
</dbReference>